<sequence length="232" mass="24220">MLLGLPKPLLLLVSLTAIATAAAIPPVSFTIKGDSRLTSRAAGTSAASQLLAIAPTSANCDGAPAPSECATATQAAPYLINAMGSYNITSASEIAALLSLIAYETDDFKYNINHYPGNPGQGTRNMQMASYNLMYAQSISELQQSLASITTASTTGGLSSDQLNDIRALVLPDQYSWASAAWFLTSQCQNARPALQAGGQAGFEAYMSCVGTSVTDDRLAYWTRAQAAFGLS</sequence>
<organism evidence="2 3">
    <name type="scientific">Scytalidium lignicola</name>
    <name type="common">Hyphomycete</name>
    <dbReference type="NCBI Taxonomy" id="5539"/>
    <lineage>
        <taxon>Eukaryota</taxon>
        <taxon>Fungi</taxon>
        <taxon>Dikarya</taxon>
        <taxon>Ascomycota</taxon>
        <taxon>Pezizomycotina</taxon>
        <taxon>Leotiomycetes</taxon>
        <taxon>Leotiomycetes incertae sedis</taxon>
        <taxon>Scytalidium</taxon>
    </lineage>
</organism>
<keyword evidence="1" id="KW-0732">Signal</keyword>
<dbReference type="OrthoDB" id="2349272at2759"/>
<evidence type="ECO:0000256" key="1">
    <source>
        <dbReference type="SAM" id="SignalP"/>
    </source>
</evidence>
<feature type="chain" id="PRO_5017776240" evidence="1">
    <location>
        <begin position="24"/>
        <end position="232"/>
    </location>
</feature>
<gene>
    <name evidence="2" type="ORF">B7463_g2743</name>
</gene>
<name>A0A3E2HJM7_SCYLI</name>
<feature type="non-terminal residue" evidence="2">
    <location>
        <position position="1"/>
    </location>
</feature>
<evidence type="ECO:0000313" key="3">
    <source>
        <dbReference type="Proteomes" id="UP000258309"/>
    </source>
</evidence>
<feature type="signal peptide" evidence="1">
    <location>
        <begin position="1"/>
        <end position="23"/>
    </location>
</feature>
<dbReference type="EMBL" id="NCSJ02000033">
    <property type="protein sequence ID" value="RFU33600.1"/>
    <property type="molecule type" value="Genomic_DNA"/>
</dbReference>
<keyword evidence="3" id="KW-1185">Reference proteome</keyword>
<dbReference type="Proteomes" id="UP000258309">
    <property type="component" value="Unassembled WGS sequence"/>
</dbReference>
<dbReference type="OMA" id="GSGPWFY"/>
<comment type="caution">
    <text evidence="2">The sequence shown here is derived from an EMBL/GenBank/DDBJ whole genome shotgun (WGS) entry which is preliminary data.</text>
</comment>
<feature type="non-terminal residue" evidence="2">
    <location>
        <position position="232"/>
    </location>
</feature>
<proteinExistence type="predicted"/>
<evidence type="ECO:0000313" key="2">
    <source>
        <dbReference type="EMBL" id="RFU33600.1"/>
    </source>
</evidence>
<protein>
    <submittedName>
        <fullName evidence="2">Uncharacterized protein</fullName>
    </submittedName>
</protein>
<dbReference type="AlphaFoldDB" id="A0A3E2HJM7"/>
<reference evidence="2 3" key="1">
    <citation type="submission" date="2018-05" db="EMBL/GenBank/DDBJ databases">
        <title>Draft genome sequence of Scytalidium lignicola DSM 105466, a ubiquitous saprotrophic fungus.</title>
        <authorList>
            <person name="Buettner E."/>
            <person name="Gebauer A.M."/>
            <person name="Hofrichter M."/>
            <person name="Liers C."/>
            <person name="Kellner H."/>
        </authorList>
    </citation>
    <scope>NUCLEOTIDE SEQUENCE [LARGE SCALE GENOMIC DNA]</scope>
    <source>
        <strain evidence="2 3">DSM 105466</strain>
    </source>
</reference>
<accession>A0A3E2HJM7</accession>